<proteinExistence type="predicted"/>
<dbReference type="Gene3D" id="3.20.20.140">
    <property type="entry name" value="Metal-dependent hydrolases"/>
    <property type="match status" value="1"/>
</dbReference>
<dbReference type="RefSeq" id="WP_071059549.1">
    <property type="nucleotide sequence ID" value="NZ_MAXA01000003.1"/>
</dbReference>
<dbReference type="CDD" id="cd01299">
    <property type="entry name" value="Met_dep_hydrolase_A"/>
    <property type="match status" value="1"/>
</dbReference>
<dbReference type="OrthoDB" id="3514520at2"/>
<dbReference type="SUPFAM" id="SSF51338">
    <property type="entry name" value="Composite domain of metallo-dependent hydrolases"/>
    <property type="match status" value="1"/>
</dbReference>
<feature type="domain" description="Amidohydrolase-related" evidence="1">
    <location>
        <begin position="81"/>
        <end position="427"/>
    </location>
</feature>
<evidence type="ECO:0000259" key="1">
    <source>
        <dbReference type="Pfam" id="PF01979"/>
    </source>
</evidence>
<dbReference type="AlphaFoldDB" id="A0A1S1RLC2"/>
<dbReference type="InterPro" id="IPR011059">
    <property type="entry name" value="Metal-dep_hydrolase_composite"/>
</dbReference>
<protein>
    <submittedName>
        <fullName evidence="2">Amidohydrolase</fullName>
    </submittedName>
</protein>
<evidence type="ECO:0000313" key="2">
    <source>
        <dbReference type="EMBL" id="OHV46072.1"/>
    </source>
</evidence>
<evidence type="ECO:0000313" key="3">
    <source>
        <dbReference type="Proteomes" id="UP000179769"/>
    </source>
</evidence>
<dbReference type="InterPro" id="IPR051781">
    <property type="entry name" value="Metallo-dep_Hydrolase"/>
</dbReference>
<name>A0A1S1RLC2_9ACTN</name>
<dbReference type="Proteomes" id="UP000179769">
    <property type="component" value="Unassembled WGS sequence"/>
</dbReference>
<dbReference type="EMBL" id="MAXA01000003">
    <property type="protein sequence ID" value="OHV46072.1"/>
    <property type="molecule type" value="Genomic_DNA"/>
</dbReference>
<gene>
    <name evidence="2" type="ORF">BBK14_09235</name>
</gene>
<dbReference type="Pfam" id="PF01979">
    <property type="entry name" value="Amidohydro_1"/>
    <property type="match status" value="1"/>
</dbReference>
<dbReference type="GO" id="GO:0016810">
    <property type="term" value="F:hydrolase activity, acting on carbon-nitrogen (but not peptide) bonds"/>
    <property type="evidence" value="ECO:0007669"/>
    <property type="project" value="InterPro"/>
</dbReference>
<dbReference type="PANTHER" id="PTHR43135">
    <property type="entry name" value="ALPHA-D-RIBOSE 1-METHYLPHOSPHONATE 5-TRIPHOSPHATE DIPHOSPHATASE"/>
    <property type="match status" value="1"/>
</dbReference>
<dbReference type="Gene3D" id="2.30.40.10">
    <property type="entry name" value="Urease, subunit C, domain 1"/>
    <property type="match status" value="1"/>
</dbReference>
<comment type="caution">
    <text evidence="2">The sequence shown here is derived from an EMBL/GenBank/DDBJ whole genome shotgun (WGS) entry which is preliminary data.</text>
</comment>
<dbReference type="InterPro" id="IPR032466">
    <property type="entry name" value="Metal_Hydrolase"/>
</dbReference>
<keyword evidence="3" id="KW-1185">Reference proteome</keyword>
<dbReference type="InterPro" id="IPR057744">
    <property type="entry name" value="OTAase-like"/>
</dbReference>
<reference evidence="3" key="1">
    <citation type="submission" date="2016-07" db="EMBL/GenBank/DDBJ databases">
        <title>Frankia sp. NRRL B-16219 Genome sequencing.</title>
        <authorList>
            <person name="Ghodhbane-Gtari F."/>
            <person name="Swanson E."/>
            <person name="Gueddou A."/>
            <person name="Louati M."/>
            <person name="Nouioui I."/>
            <person name="Hezbri K."/>
            <person name="Abebe-Akele F."/>
            <person name="Simpson S."/>
            <person name="Morris K."/>
            <person name="Thomas K."/>
            <person name="Gtari M."/>
            <person name="Tisa L.S."/>
        </authorList>
    </citation>
    <scope>NUCLEOTIDE SEQUENCE [LARGE SCALE GENOMIC DNA]</scope>
    <source>
        <strain evidence="3">NRRL B-16219</strain>
    </source>
</reference>
<dbReference type="InterPro" id="IPR006680">
    <property type="entry name" value="Amidohydro-rel"/>
</dbReference>
<accession>A0A1S1RLC2</accession>
<dbReference type="SUPFAM" id="SSF51556">
    <property type="entry name" value="Metallo-dependent hydrolases"/>
    <property type="match status" value="1"/>
</dbReference>
<organism evidence="2 3">
    <name type="scientific">Parafrankia soli</name>
    <dbReference type="NCBI Taxonomy" id="2599596"/>
    <lineage>
        <taxon>Bacteria</taxon>
        <taxon>Bacillati</taxon>
        <taxon>Actinomycetota</taxon>
        <taxon>Actinomycetes</taxon>
        <taxon>Frankiales</taxon>
        <taxon>Frankiaceae</taxon>
        <taxon>Parafrankia</taxon>
    </lineage>
</organism>
<dbReference type="PANTHER" id="PTHR43135:SF3">
    <property type="entry name" value="ALPHA-D-RIBOSE 1-METHYLPHOSPHONATE 5-TRIPHOSPHATE DIPHOSPHATASE"/>
    <property type="match status" value="1"/>
</dbReference>
<sequence>MTERILIRNAKILTCSAPTPRAVPGVPGGGSGAGANVGTGSDVIADGDLLIEGDRIARVAAGRIEIDSGAARVVDLHGAAVLPGLGDAHVHMSWPLDFVFDHVSVANAPAAPHALDVAAVARTFLESGYTLVVGAGVSQPFDDVRTRDAIERGLIPGPRVIPSGTMITERGAISADTGMTSVVSDARDIREVVARQCDTGVRALKLFVSGDGIVPEYPSDDLYMNDEMLSAAVDEADRYGAFITVHARGSDSVAMAARNGVRVIHHACFLDDKAVHELEARRDDVWVCPGLHYLYAMVSGHAEPWGVTPEKIERSGYEKEFHAQVEGIRQLREAGIRILAGGDFGHQWTKHGTYAAELQRYVELVGMSPQEAINTATRNMGPLVGLDVGQVRAGYLADLLIVDGDPLADITVLQDPDRRRTVLKGGRFAYVNPRMFP</sequence>
<keyword evidence="2" id="KW-0378">Hydrolase</keyword>